<sequence length="129" mass="15321">MADRLWLHAHLCWRSTGAKVIFFFPAVQFSERFIMTEESFHHVTCWRKCHLKISKKKKKEIDIKKKVGSFFLRNGVMRLLLRNRRGSLSLCAVFRTEKNIPIIQFFFFCSTLKIVFFSLMILKPTIAAY</sequence>
<dbReference type="AlphaFoldDB" id="D0A776"/>
<dbReference type="KEGG" id="tbg:TbgDal_XI6450"/>
<keyword evidence="1" id="KW-0812">Transmembrane</keyword>
<protein>
    <submittedName>
        <fullName evidence="2">Uncharacterized protein</fullName>
    </submittedName>
</protein>
<name>D0A776_TRYB9</name>
<evidence type="ECO:0000313" key="2">
    <source>
        <dbReference type="EMBL" id="CBH17527.1"/>
    </source>
</evidence>
<keyword evidence="1" id="KW-1133">Transmembrane helix</keyword>
<gene>
    <name evidence="2" type="ORF">TbgDal_XI6450</name>
</gene>
<organism evidence="2 3">
    <name type="scientific">Trypanosoma brucei gambiense (strain MHOM/CI/86/DAL972)</name>
    <dbReference type="NCBI Taxonomy" id="679716"/>
    <lineage>
        <taxon>Eukaryota</taxon>
        <taxon>Discoba</taxon>
        <taxon>Euglenozoa</taxon>
        <taxon>Kinetoplastea</taxon>
        <taxon>Metakinetoplastina</taxon>
        <taxon>Trypanosomatida</taxon>
        <taxon>Trypanosomatidae</taxon>
        <taxon>Trypanosoma</taxon>
    </lineage>
</organism>
<proteinExistence type="predicted"/>
<reference evidence="3" key="1">
    <citation type="journal article" date="2010" name="PLoS Negl. Trop. Dis.">
        <title>The genome sequence of Trypanosoma brucei gambiense, causative agent of chronic human african trypanosomiasis.</title>
        <authorList>
            <person name="Jackson A.P."/>
            <person name="Sanders M."/>
            <person name="Berry A."/>
            <person name="McQuillan J."/>
            <person name="Aslett M.A."/>
            <person name="Quail M.A."/>
            <person name="Chukualim B."/>
            <person name="Capewell P."/>
            <person name="MacLeod A."/>
            <person name="Melville S.E."/>
            <person name="Gibson W."/>
            <person name="Barry J.D."/>
            <person name="Berriman M."/>
            <person name="Hertz-Fowler C."/>
        </authorList>
    </citation>
    <scope>NUCLEOTIDE SEQUENCE [LARGE SCALE GENOMIC DNA]</scope>
    <source>
        <strain evidence="3">MHOM/CI/86/DAL972</strain>
    </source>
</reference>
<feature type="transmembrane region" description="Helical" evidence="1">
    <location>
        <begin position="102"/>
        <end position="122"/>
    </location>
</feature>
<dbReference type="Proteomes" id="UP000002316">
    <property type="component" value="Chromosome 11"/>
</dbReference>
<dbReference type="GeneID" id="23867658"/>
<evidence type="ECO:0000256" key="1">
    <source>
        <dbReference type="SAM" id="Phobius"/>
    </source>
</evidence>
<evidence type="ECO:0000313" key="3">
    <source>
        <dbReference type="Proteomes" id="UP000002316"/>
    </source>
</evidence>
<accession>D0A776</accession>
<dbReference type="EMBL" id="FN554974">
    <property type="protein sequence ID" value="CBH17527.1"/>
    <property type="molecule type" value="Genomic_DNA"/>
</dbReference>
<keyword evidence="1" id="KW-0472">Membrane</keyword>
<dbReference type="RefSeq" id="XP_011779791.1">
    <property type="nucleotide sequence ID" value="XM_011781489.1"/>
</dbReference>